<dbReference type="PROSITE" id="PS50889">
    <property type="entry name" value="S4"/>
    <property type="match status" value="1"/>
</dbReference>
<dbReference type="Gene3D" id="1.10.1050.10">
    <property type="entry name" value="Ribosomal Protein S4 Delta 41, Chain A, domain 1"/>
    <property type="match status" value="1"/>
</dbReference>
<evidence type="ECO:0000256" key="7">
    <source>
        <dbReference type="HAMAP-Rule" id="MF_01306"/>
    </source>
</evidence>
<dbReference type="NCBIfam" id="NF003717">
    <property type="entry name" value="PRK05327.1"/>
    <property type="match status" value="1"/>
</dbReference>
<dbReference type="SMART" id="SM01390">
    <property type="entry name" value="Ribosomal_S4"/>
    <property type="match status" value="1"/>
</dbReference>
<evidence type="ECO:0000256" key="6">
    <source>
        <dbReference type="ARBA" id="ARBA00035254"/>
    </source>
</evidence>
<evidence type="ECO:0000313" key="11">
    <source>
        <dbReference type="EMBL" id="PJE57730.1"/>
    </source>
</evidence>
<dbReference type="GO" id="GO:0042274">
    <property type="term" value="P:ribosomal small subunit biogenesis"/>
    <property type="evidence" value="ECO:0007669"/>
    <property type="project" value="TreeGrafter"/>
</dbReference>
<dbReference type="Pfam" id="PF00163">
    <property type="entry name" value="Ribosomal_S4"/>
    <property type="match status" value="1"/>
</dbReference>
<keyword evidence="3 7" id="KW-0694">RNA-binding</keyword>
<dbReference type="FunFam" id="3.10.290.10:FF:000001">
    <property type="entry name" value="30S ribosomal protein S4"/>
    <property type="match status" value="1"/>
</dbReference>
<protein>
    <recommendedName>
        <fullName evidence="6 7">Small ribosomal subunit protein uS4</fullName>
    </recommendedName>
</protein>
<evidence type="ECO:0000256" key="4">
    <source>
        <dbReference type="ARBA" id="ARBA00022980"/>
    </source>
</evidence>
<evidence type="ECO:0000259" key="9">
    <source>
        <dbReference type="SMART" id="SM00363"/>
    </source>
</evidence>
<comment type="caution">
    <text evidence="11">The sequence shown here is derived from an EMBL/GenBank/DDBJ whole genome shotgun (WGS) entry which is preliminary data.</text>
</comment>
<reference evidence="12" key="1">
    <citation type="submission" date="2017-09" db="EMBL/GenBank/DDBJ databases">
        <title>Depth-based differentiation of microbial function through sediment-hosted aquifers and enrichment of novel symbionts in the deep terrestrial subsurface.</title>
        <authorList>
            <person name="Probst A.J."/>
            <person name="Ladd B."/>
            <person name="Jarett J.K."/>
            <person name="Geller-Mcgrath D.E."/>
            <person name="Sieber C.M.K."/>
            <person name="Emerson J.B."/>
            <person name="Anantharaman K."/>
            <person name="Thomas B.C."/>
            <person name="Malmstrom R."/>
            <person name="Stieglmeier M."/>
            <person name="Klingl A."/>
            <person name="Woyke T."/>
            <person name="Ryan C.M."/>
            <person name="Banfield J.F."/>
        </authorList>
    </citation>
    <scope>NUCLEOTIDE SEQUENCE [LARGE SCALE GENOMIC DNA]</scope>
</reference>
<comment type="subunit">
    <text evidence="7">Part of the 30S ribosomal subunit. Contacts protein S5. The interaction surface between S4 and S5 is involved in control of translational fidelity.</text>
</comment>
<dbReference type="InterPro" id="IPR036986">
    <property type="entry name" value="S4_RNA-bd_sf"/>
</dbReference>
<comment type="similarity">
    <text evidence="1 7 8">Belongs to the universal ribosomal protein uS4 family.</text>
</comment>
<dbReference type="HAMAP" id="MF_01306_B">
    <property type="entry name" value="Ribosomal_uS4_B"/>
    <property type="match status" value="1"/>
</dbReference>
<keyword evidence="4 7" id="KW-0689">Ribosomal protein</keyword>
<sequence length="206" mass="23398">MKIPDCKRCRRAGQKLFLKGERCFSPKCAMVKKPYPPGVHGKKRRRGLTEYGVQLAEKQKLRKIYGVNEKQLKKYFEESAKARGVATDVLLAKLETRIDNVIFRLGLAESRAKARQIVAHGHVLLNGRKINIPSIQVKKGDLIKIKKSSLGKPLFGNLETKLKKFNPPAWLSLDKKELTASVLATPIKEEMEIPADLQMIVEYYSR</sequence>
<evidence type="ECO:0000256" key="5">
    <source>
        <dbReference type="ARBA" id="ARBA00023274"/>
    </source>
</evidence>
<dbReference type="NCBIfam" id="TIGR01017">
    <property type="entry name" value="rpsD_bact"/>
    <property type="match status" value="1"/>
</dbReference>
<dbReference type="GO" id="GO:0019843">
    <property type="term" value="F:rRNA binding"/>
    <property type="evidence" value="ECO:0007669"/>
    <property type="project" value="UniProtKB-UniRule"/>
</dbReference>
<dbReference type="InterPro" id="IPR002942">
    <property type="entry name" value="S4_RNA-bd"/>
</dbReference>
<evidence type="ECO:0000259" key="10">
    <source>
        <dbReference type="SMART" id="SM01390"/>
    </source>
</evidence>
<dbReference type="SUPFAM" id="SSF55174">
    <property type="entry name" value="Alpha-L RNA-binding motif"/>
    <property type="match status" value="1"/>
</dbReference>
<dbReference type="Proteomes" id="UP000231648">
    <property type="component" value="Unassembled WGS sequence"/>
</dbReference>
<dbReference type="GO" id="GO:0003735">
    <property type="term" value="F:structural constituent of ribosome"/>
    <property type="evidence" value="ECO:0007669"/>
    <property type="project" value="InterPro"/>
</dbReference>
<evidence type="ECO:0000256" key="3">
    <source>
        <dbReference type="ARBA" id="ARBA00022884"/>
    </source>
</evidence>
<dbReference type="InterPro" id="IPR001912">
    <property type="entry name" value="Ribosomal_uS4_N"/>
</dbReference>
<organism evidence="11 12">
    <name type="scientific">Candidatus Portnoybacteria bacterium CG10_big_fil_rev_8_21_14_0_10_38_18</name>
    <dbReference type="NCBI Taxonomy" id="1974813"/>
    <lineage>
        <taxon>Bacteria</taxon>
        <taxon>Candidatus Portnoyibacteriota</taxon>
    </lineage>
</organism>
<dbReference type="PANTHER" id="PTHR11831:SF4">
    <property type="entry name" value="SMALL RIBOSOMAL SUBUNIT PROTEIN US4M"/>
    <property type="match status" value="1"/>
</dbReference>
<dbReference type="Gene3D" id="3.10.290.10">
    <property type="entry name" value="RNA-binding S4 domain"/>
    <property type="match status" value="1"/>
</dbReference>
<dbReference type="CDD" id="cd00165">
    <property type="entry name" value="S4"/>
    <property type="match status" value="1"/>
</dbReference>
<evidence type="ECO:0000256" key="2">
    <source>
        <dbReference type="ARBA" id="ARBA00022730"/>
    </source>
</evidence>
<dbReference type="Pfam" id="PF01479">
    <property type="entry name" value="S4"/>
    <property type="match status" value="1"/>
</dbReference>
<evidence type="ECO:0000256" key="8">
    <source>
        <dbReference type="RuleBase" id="RU003699"/>
    </source>
</evidence>
<dbReference type="InterPro" id="IPR022801">
    <property type="entry name" value="Ribosomal_uS4"/>
</dbReference>
<dbReference type="InterPro" id="IPR018079">
    <property type="entry name" value="Ribosomal_uS4_CS"/>
</dbReference>
<name>A0A2M8KCT1_9BACT</name>
<evidence type="ECO:0000313" key="12">
    <source>
        <dbReference type="Proteomes" id="UP000231648"/>
    </source>
</evidence>
<dbReference type="GO" id="GO:0006412">
    <property type="term" value="P:translation"/>
    <property type="evidence" value="ECO:0007669"/>
    <property type="project" value="UniProtKB-UniRule"/>
</dbReference>
<feature type="domain" description="RNA-binding S4" evidence="9">
    <location>
        <begin position="96"/>
        <end position="159"/>
    </location>
</feature>
<accession>A0A2M8KCT1</accession>
<keyword evidence="5 7" id="KW-0687">Ribonucleoprotein</keyword>
<proteinExistence type="inferred from homology"/>
<dbReference type="InterPro" id="IPR005709">
    <property type="entry name" value="Ribosomal_uS4_bac-type"/>
</dbReference>
<feature type="domain" description="Small ribosomal subunit protein uS4 N-terminal" evidence="10">
    <location>
        <begin position="1"/>
        <end position="95"/>
    </location>
</feature>
<dbReference type="PANTHER" id="PTHR11831">
    <property type="entry name" value="30S 40S RIBOSOMAL PROTEIN"/>
    <property type="match status" value="1"/>
</dbReference>
<gene>
    <name evidence="7" type="primary">rpsD</name>
    <name evidence="11" type="ORF">COU82_00220</name>
</gene>
<dbReference type="AlphaFoldDB" id="A0A2M8KCT1"/>
<comment type="function">
    <text evidence="7">With S5 and S12 plays an important role in translational accuracy.</text>
</comment>
<dbReference type="PROSITE" id="PS00632">
    <property type="entry name" value="RIBOSOMAL_S4"/>
    <property type="match status" value="1"/>
</dbReference>
<keyword evidence="2 7" id="KW-0699">rRNA-binding</keyword>
<evidence type="ECO:0000256" key="1">
    <source>
        <dbReference type="ARBA" id="ARBA00007465"/>
    </source>
</evidence>
<dbReference type="SMART" id="SM00363">
    <property type="entry name" value="S4"/>
    <property type="match status" value="1"/>
</dbReference>
<comment type="function">
    <text evidence="7">One of the primary rRNA binding proteins, it binds directly to 16S rRNA where it nucleates assembly of the body of the 30S subunit.</text>
</comment>
<dbReference type="GO" id="GO:0015935">
    <property type="term" value="C:small ribosomal subunit"/>
    <property type="evidence" value="ECO:0007669"/>
    <property type="project" value="InterPro"/>
</dbReference>
<dbReference type="EMBL" id="PFDX01000003">
    <property type="protein sequence ID" value="PJE57730.1"/>
    <property type="molecule type" value="Genomic_DNA"/>
</dbReference>